<dbReference type="HOGENOM" id="CLU_406133_0_0_1"/>
<keyword evidence="4 6" id="KW-0175">Coiled coil</keyword>
<evidence type="ECO:0000256" key="4">
    <source>
        <dbReference type="ARBA" id="ARBA00023054"/>
    </source>
</evidence>
<reference evidence="8 9" key="1">
    <citation type="journal article" date="2007" name="Nature">
        <title>Evolution of genes and genomes on the Drosophila phylogeny.</title>
        <authorList>
            <consortium name="Drosophila 12 Genomes Consortium"/>
            <person name="Clark A.G."/>
            <person name="Eisen M.B."/>
            <person name="Smith D.R."/>
            <person name="Bergman C.M."/>
            <person name="Oliver B."/>
            <person name="Markow T.A."/>
            <person name="Kaufman T.C."/>
            <person name="Kellis M."/>
            <person name="Gelbart W."/>
            <person name="Iyer V.N."/>
            <person name="Pollard D.A."/>
            <person name="Sackton T.B."/>
            <person name="Larracuente A.M."/>
            <person name="Singh N.D."/>
            <person name="Abad J.P."/>
            <person name="Abt D.N."/>
            <person name="Adryan B."/>
            <person name="Aguade M."/>
            <person name="Akashi H."/>
            <person name="Anderson W.W."/>
            <person name="Aquadro C.F."/>
            <person name="Ardell D.H."/>
            <person name="Arguello R."/>
            <person name="Artieri C.G."/>
            <person name="Barbash D.A."/>
            <person name="Barker D."/>
            <person name="Barsanti P."/>
            <person name="Batterham P."/>
            <person name="Batzoglou S."/>
            <person name="Begun D."/>
            <person name="Bhutkar A."/>
            <person name="Blanco E."/>
            <person name="Bosak S.A."/>
            <person name="Bradley R.K."/>
            <person name="Brand A.D."/>
            <person name="Brent M.R."/>
            <person name="Brooks A.N."/>
            <person name="Brown R.H."/>
            <person name="Butlin R.K."/>
            <person name="Caggese C."/>
            <person name="Calvi B.R."/>
            <person name="Bernardo de Carvalho A."/>
            <person name="Caspi A."/>
            <person name="Castrezana S."/>
            <person name="Celniker S.E."/>
            <person name="Chang J.L."/>
            <person name="Chapple C."/>
            <person name="Chatterji S."/>
            <person name="Chinwalla A."/>
            <person name="Civetta A."/>
            <person name="Clifton S.W."/>
            <person name="Comeron J.M."/>
            <person name="Costello J.C."/>
            <person name="Coyne J.A."/>
            <person name="Daub J."/>
            <person name="David R.G."/>
            <person name="Delcher A.L."/>
            <person name="Delehaunty K."/>
            <person name="Do C.B."/>
            <person name="Ebling H."/>
            <person name="Edwards K."/>
            <person name="Eickbush T."/>
            <person name="Evans J.D."/>
            <person name="Filipski A."/>
            <person name="Findeiss S."/>
            <person name="Freyhult E."/>
            <person name="Fulton L."/>
            <person name="Fulton R."/>
            <person name="Garcia A.C."/>
            <person name="Gardiner A."/>
            <person name="Garfield D.A."/>
            <person name="Garvin B.E."/>
            <person name="Gibson G."/>
            <person name="Gilbert D."/>
            <person name="Gnerre S."/>
            <person name="Godfrey J."/>
            <person name="Good R."/>
            <person name="Gotea V."/>
            <person name="Gravely B."/>
            <person name="Greenberg A.J."/>
            <person name="Griffiths-Jones S."/>
            <person name="Gross S."/>
            <person name="Guigo R."/>
            <person name="Gustafson E.A."/>
            <person name="Haerty W."/>
            <person name="Hahn M.W."/>
            <person name="Halligan D.L."/>
            <person name="Halpern A.L."/>
            <person name="Halter G.M."/>
            <person name="Han M.V."/>
            <person name="Heger A."/>
            <person name="Hillier L."/>
            <person name="Hinrichs A.S."/>
            <person name="Holmes I."/>
            <person name="Hoskins R.A."/>
            <person name="Hubisz M.J."/>
            <person name="Hultmark D."/>
            <person name="Huntley M.A."/>
            <person name="Jaffe D.B."/>
            <person name="Jagadeeshan S."/>
            <person name="Jeck W.R."/>
            <person name="Johnson J."/>
            <person name="Jones C.D."/>
            <person name="Jordan W.C."/>
            <person name="Karpen G.H."/>
            <person name="Kataoka E."/>
            <person name="Keightley P.D."/>
            <person name="Kheradpour P."/>
            <person name="Kirkness E.F."/>
            <person name="Koerich L.B."/>
            <person name="Kristiansen K."/>
            <person name="Kudrna D."/>
            <person name="Kulathinal R.J."/>
            <person name="Kumar S."/>
            <person name="Kwok R."/>
            <person name="Lander E."/>
            <person name="Langley C.H."/>
            <person name="Lapoint R."/>
            <person name="Lazzaro B.P."/>
            <person name="Lee S.J."/>
            <person name="Levesque L."/>
            <person name="Li R."/>
            <person name="Lin C.F."/>
            <person name="Lin M.F."/>
            <person name="Lindblad-Toh K."/>
            <person name="Llopart A."/>
            <person name="Long M."/>
            <person name="Low L."/>
            <person name="Lozovsky E."/>
            <person name="Lu J."/>
            <person name="Luo M."/>
            <person name="Machado C.A."/>
            <person name="Makalowski W."/>
            <person name="Marzo M."/>
            <person name="Matsuda M."/>
            <person name="Matzkin L."/>
            <person name="McAllister B."/>
            <person name="McBride C.S."/>
            <person name="McKernan B."/>
            <person name="McKernan K."/>
            <person name="Mendez-Lago M."/>
            <person name="Minx P."/>
            <person name="Mollenhauer M.U."/>
            <person name="Montooth K."/>
            <person name="Mount S.M."/>
            <person name="Mu X."/>
            <person name="Myers E."/>
            <person name="Negre B."/>
            <person name="Newfeld S."/>
            <person name="Nielsen R."/>
            <person name="Noor M.A."/>
            <person name="O'Grady P."/>
            <person name="Pachter L."/>
            <person name="Papaceit M."/>
            <person name="Parisi M.J."/>
            <person name="Parisi M."/>
            <person name="Parts L."/>
            <person name="Pedersen J.S."/>
            <person name="Pesole G."/>
            <person name="Phillippy A.M."/>
            <person name="Ponting C.P."/>
            <person name="Pop M."/>
            <person name="Porcelli D."/>
            <person name="Powell J.R."/>
            <person name="Prohaska S."/>
            <person name="Pruitt K."/>
            <person name="Puig M."/>
            <person name="Quesneville H."/>
            <person name="Ram K.R."/>
            <person name="Rand D."/>
            <person name="Rasmussen M.D."/>
            <person name="Reed L.K."/>
            <person name="Reenan R."/>
            <person name="Reily A."/>
            <person name="Remington K.A."/>
            <person name="Rieger T.T."/>
            <person name="Ritchie M.G."/>
            <person name="Robin C."/>
            <person name="Rogers Y.H."/>
            <person name="Rohde C."/>
            <person name="Rozas J."/>
            <person name="Rubenfield M.J."/>
            <person name="Ruiz A."/>
            <person name="Russo S."/>
            <person name="Salzberg S.L."/>
            <person name="Sanchez-Gracia A."/>
            <person name="Saranga D.J."/>
            <person name="Sato H."/>
            <person name="Schaeffer S.W."/>
            <person name="Schatz M.C."/>
            <person name="Schlenke T."/>
            <person name="Schwartz R."/>
            <person name="Segarra C."/>
            <person name="Singh R.S."/>
            <person name="Sirot L."/>
            <person name="Sirota M."/>
            <person name="Sisneros N.B."/>
            <person name="Smith C.D."/>
            <person name="Smith T.F."/>
            <person name="Spieth J."/>
            <person name="Stage D.E."/>
            <person name="Stark A."/>
            <person name="Stephan W."/>
            <person name="Strausberg R.L."/>
            <person name="Strempel S."/>
            <person name="Sturgill D."/>
            <person name="Sutton G."/>
            <person name="Sutton G.G."/>
            <person name="Tao W."/>
            <person name="Teichmann S."/>
            <person name="Tobari Y.N."/>
            <person name="Tomimura Y."/>
            <person name="Tsolas J.M."/>
            <person name="Valente V.L."/>
            <person name="Venter E."/>
            <person name="Venter J.C."/>
            <person name="Vicario S."/>
            <person name="Vieira F.G."/>
            <person name="Vilella A.J."/>
            <person name="Villasante A."/>
            <person name="Walenz B."/>
            <person name="Wang J."/>
            <person name="Wasserman M."/>
            <person name="Watts T."/>
            <person name="Wilson D."/>
            <person name="Wilson R.K."/>
            <person name="Wing R.A."/>
            <person name="Wolfner M.F."/>
            <person name="Wong A."/>
            <person name="Wong G.K."/>
            <person name="Wu C.I."/>
            <person name="Wu G."/>
            <person name="Yamamoto D."/>
            <person name="Yang H.P."/>
            <person name="Yang S.P."/>
            <person name="Yorke J.A."/>
            <person name="Yoshida K."/>
            <person name="Zdobnov E."/>
            <person name="Zhang P."/>
            <person name="Zhang Y."/>
            <person name="Zimin A.V."/>
            <person name="Baldwin J."/>
            <person name="Abdouelleil A."/>
            <person name="Abdulkadir J."/>
            <person name="Abebe A."/>
            <person name="Abera B."/>
            <person name="Abreu J."/>
            <person name="Acer S.C."/>
            <person name="Aftuck L."/>
            <person name="Alexander A."/>
            <person name="An P."/>
            <person name="Anderson E."/>
            <person name="Anderson S."/>
            <person name="Arachi H."/>
            <person name="Azer M."/>
            <person name="Bachantsang P."/>
            <person name="Barry A."/>
            <person name="Bayul T."/>
            <person name="Berlin A."/>
            <person name="Bessette D."/>
            <person name="Bloom T."/>
            <person name="Blye J."/>
            <person name="Boguslavskiy L."/>
            <person name="Bonnet C."/>
            <person name="Boukhgalter B."/>
            <person name="Bourzgui I."/>
            <person name="Brown A."/>
            <person name="Cahill P."/>
            <person name="Channer S."/>
            <person name="Cheshatsang Y."/>
            <person name="Chuda L."/>
            <person name="Citroen M."/>
            <person name="Collymore A."/>
            <person name="Cooke P."/>
            <person name="Costello M."/>
            <person name="D'Aco K."/>
            <person name="Daza R."/>
            <person name="De Haan G."/>
            <person name="DeGray S."/>
            <person name="DeMaso C."/>
            <person name="Dhargay N."/>
            <person name="Dooley K."/>
            <person name="Dooley E."/>
            <person name="Doricent M."/>
            <person name="Dorje P."/>
            <person name="Dorjee K."/>
            <person name="Dupes A."/>
            <person name="Elong R."/>
            <person name="Falk J."/>
            <person name="Farina A."/>
            <person name="Faro S."/>
            <person name="Ferguson D."/>
            <person name="Fisher S."/>
            <person name="Foley C.D."/>
            <person name="Franke A."/>
            <person name="Friedrich D."/>
            <person name="Gadbois L."/>
            <person name="Gearin G."/>
            <person name="Gearin C.R."/>
            <person name="Giannoukos G."/>
            <person name="Goode T."/>
            <person name="Graham J."/>
            <person name="Grandbois E."/>
            <person name="Grewal S."/>
            <person name="Gyaltsen K."/>
            <person name="Hafez N."/>
            <person name="Hagos B."/>
            <person name="Hall J."/>
            <person name="Henson C."/>
            <person name="Hollinger A."/>
            <person name="Honan T."/>
            <person name="Huard M.D."/>
            <person name="Hughes L."/>
            <person name="Hurhula B."/>
            <person name="Husby M.E."/>
            <person name="Kamat A."/>
            <person name="Kanga B."/>
            <person name="Kashin S."/>
            <person name="Khazanovich D."/>
            <person name="Kisner P."/>
            <person name="Lance K."/>
            <person name="Lara M."/>
            <person name="Lee W."/>
            <person name="Lennon N."/>
            <person name="Letendre F."/>
            <person name="LeVine R."/>
            <person name="Lipovsky A."/>
            <person name="Liu X."/>
            <person name="Liu J."/>
            <person name="Liu S."/>
            <person name="Lokyitsang T."/>
            <person name="Lokyitsang Y."/>
            <person name="Lubonja R."/>
            <person name="Lui A."/>
            <person name="MacDonald P."/>
            <person name="Magnisalis V."/>
            <person name="Maru K."/>
            <person name="Matthews C."/>
            <person name="McCusker W."/>
            <person name="McDonough S."/>
            <person name="Mehta T."/>
            <person name="Meldrim J."/>
            <person name="Meneus L."/>
            <person name="Mihai O."/>
            <person name="Mihalev A."/>
            <person name="Mihova T."/>
            <person name="Mittelman R."/>
            <person name="Mlenga V."/>
            <person name="Montmayeur A."/>
            <person name="Mulrain L."/>
            <person name="Navidi A."/>
            <person name="Naylor J."/>
            <person name="Negash T."/>
            <person name="Nguyen T."/>
            <person name="Nguyen N."/>
            <person name="Nicol R."/>
            <person name="Norbu C."/>
            <person name="Norbu N."/>
            <person name="Novod N."/>
            <person name="O'Neill B."/>
            <person name="Osman S."/>
            <person name="Markiewicz E."/>
            <person name="Oyono O.L."/>
            <person name="Patti C."/>
            <person name="Phunkhang P."/>
            <person name="Pierre F."/>
            <person name="Priest M."/>
            <person name="Raghuraman S."/>
            <person name="Rege F."/>
            <person name="Reyes R."/>
            <person name="Rise C."/>
            <person name="Rogov P."/>
            <person name="Ross K."/>
            <person name="Ryan E."/>
            <person name="Settipalli S."/>
            <person name="Shea T."/>
            <person name="Sherpa N."/>
            <person name="Shi L."/>
            <person name="Shih D."/>
            <person name="Sparrow T."/>
            <person name="Spaulding J."/>
            <person name="Stalker J."/>
            <person name="Stange-Thomann N."/>
            <person name="Stavropoulos S."/>
            <person name="Stone C."/>
            <person name="Strader C."/>
            <person name="Tesfaye S."/>
            <person name="Thomson T."/>
            <person name="Thoulutsang Y."/>
            <person name="Thoulutsang D."/>
            <person name="Topham K."/>
            <person name="Topping I."/>
            <person name="Tsamla T."/>
            <person name="Vassiliev H."/>
            <person name="Vo A."/>
            <person name="Wangchuk T."/>
            <person name="Wangdi T."/>
            <person name="Weiand M."/>
            <person name="Wilkinson J."/>
            <person name="Wilson A."/>
            <person name="Yadav S."/>
            <person name="Young G."/>
            <person name="Yu Q."/>
            <person name="Zembek L."/>
            <person name="Zhong D."/>
            <person name="Zimmer A."/>
            <person name="Zwirko Z."/>
            <person name="Jaffe D.B."/>
            <person name="Alvarez P."/>
            <person name="Brockman W."/>
            <person name="Butler J."/>
            <person name="Chin C."/>
            <person name="Gnerre S."/>
            <person name="Grabherr M."/>
            <person name="Kleber M."/>
            <person name="Mauceli E."/>
            <person name="MacCallum I."/>
        </authorList>
    </citation>
    <scope>NUCLEOTIDE SEQUENCE [LARGE SCALE GENOMIC DNA]</scope>
    <source>
        <strain evidence="9">Tucson 14024-0371.13</strain>
    </source>
</reference>
<dbReference type="EMBL" id="CH902620">
    <property type="protein sequence ID" value="EDV31199.1"/>
    <property type="molecule type" value="Genomic_DNA"/>
</dbReference>
<organism evidence="8 9">
    <name type="scientific">Drosophila ananassae</name>
    <name type="common">Fruit fly</name>
    <dbReference type="NCBI Taxonomy" id="7217"/>
    <lineage>
        <taxon>Eukaryota</taxon>
        <taxon>Metazoa</taxon>
        <taxon>Ecdysozoa</taxon>
        <taxon>Arthropoda</taxon>
        <taxon>Hexapoda</taxon>
        <taxon>Insecta</taxon>
        <taxon>Pterygota</taxon>
        <taxon>Neoptera</taxon>
        <taxon>Endopterygota</taxon>
        <taxon>Diptera</taxon>
        <taxon>Brachycera</taxon>
        <taxon>Muscomorpha</taxon>
        <taxon>Ephydroidea</taxon>
        <taxon>Drosophilidae</taxon>
        <taxon>Drosophila</taxon>
        <taxon>Sophophora</taxon>
    </lineage>
</organism>
<dbReference type="FunCoup" id="B3MP33">
    <property type="interactions" value="3"/>
</dbReference>
<gene>
    <name evidence="8" type="primary">Dana\GF14666</name>
    <name evidence="8" type="synonym">dana_GLEANR_15429</name>
    <name evidence="8" type="ORF">GF14666</name>
</gene>
<evidence type="ECO:0000256" key="3">
    <source>
        <dbReference type="ARBA" id="ARBA00022490"/>
    </source>
</evidence>
<comment type="subcellular location">
    <subcellularLocation>
        <location evidence="1">Cytoplasm</location>
        <location evidence="1">Cytoskeleton</location>
        <location evidence="1">Microtubule organizing center</location>
        <location evidence="1">Centrosome</location>
    </subcellularLocation>
</comment>
<sequence>MAENTEYTDEGGEYEDDEKQFMDEHQMMEEGPECDLFSMLGESSDDPEQKRMYMEYLALIKEIDCQNRIIQDIKTNIMDMCAKPCKTRNELREIKRLRICMEQENIKLHTMMNRAVQLQNFGSHRHYKELPMTTTVDEDNLSPYMCGIGACPQPDTDSDPCNEGSSASCGGGGPRDNAGQDEKLICALQTAMKKMKGACPEDKKMIEEIACAIMGASKKKPTCNPPCPKPCPTCPPPCPDSSSSSSAPCPPCPPPKPKSRPCPPPPCPPSPAKCESMEKLKRRIQSMQCSVKKLLQEVNNRDASEPCGGGDDDDEEEEEDPCARPCPRQPCPEDPDPLVICGGKRNTKADKYEKMKENYTRLLTEFQRKDCQMKELQKRMKGIVGSCPSKGGDNDADAAELNLLRARVNELKEEQLEFKCIMKEQSQQLEDYRNKYLLAQQKVEEQCVSLEKLNMNNKRIEQQINTEVKEIRAKFQEKLNELLHFPKLLENEQLKLAQVCKEKDEMQTKLVVVCKELKACKAQMENTPNVDVRPQLAQCQMELTQARNELEELLRQRDLFCEQLKSTQDDLDTLRTESAKIIAGTKERAELIKQQQQDQINRLEKELAQCRATASLSVNDREAVIREMQGQLNTLSYSFDAAQKQIKTLRNHIAYVSNENCFPVKC</sequence>
<feature type="coiled-coil region" evidence="6">
    <location>
        <begin position="536"/>
        <end position="613"/>
    </location>
</feature>
<evidence type="ECO:0000313" key="8">
    <source>
        <dbReference type="EMBL" id="EDV31199.1"/>
    </source>
</evidence>
<evidence type="ECO:0000256" key="5">
    <source>
        <dbReference type="ARBA" id="ARBA00023212"/>
    </source>
</evidence>
<dbReference type="InterPro" id="IPR026099">
    <property type="entry name" value="Odf2-rel"/>
</dbReference>
<dbReference type="SMR" id="B3MP33"/>
<dbReference type="GO" id="GO:1902017">
    <property type="term" value="P:regulation of cilium assembly"/>
    <property type="evidence" value="ECO:0007669"/>
    <property type="project" value="TreeGrafter"/>
</dbReference>
<dbReference type="PANTHER" id="PTHR23162:SF10">
    <property type="entry name" value="FI13205P"/>
    <property type="match status" value="1"/>
</dbReference>
<feature type="coiled-coil region" evidence="6">
    <location>
        <begin position="394"/>
        <end position="509"/>
    </location>
</feature>
<evidence type="ECO:0000256" key="6">
    <source>
        <dbReference type="SAM" id="Coils"/>
    </source>
</evidence>
<dbReference type="Proteomes" id="UP000007801">
    <property type="component" value="Unassembled WGS sequence"/>
</dbReference>
<accession>B3MP33</accession>
<keyword evidence="9" id="KW-1185">Reference proteome</keyword>
<dbReference type="STRING" id="7217.B3MP33"/>
<protein>
    <submittedName>
        <fullName evidence="8">Uncharacterized protein</fullName>
    </submittedName>
</protein>
<keyword evidence="3" id="KW-0963">Cytoplasm</keyword>
<evidence type="ECO:0000256" key="7">
    <source>
        <dbReference type="SAM" id="MobiDB-lite"/>
    </source>
</evidence>
<dbReference type="PhylomeDB" id="B3MP33"/>
<dbReference type="InParanoid" id="B3MP33"/>
<dbReference type="OrthoDB" id="9948429at2759"/>
<comment type="similarity">
    <text evidence="2">Belongs to the ODF2 family.</text>
</comment>
<dbReference type="AlphaFoldDB" id="B3MP33"/>
<dbReference type="eggNOG" id="ENOG502QV8S">
    <property type="taxonomic scope" value="Eukaryota"/>
</dbReference>
<dbReference type="PANTHER" id="PTHR23162">
    <property type="entry name" value="OUTER DENSE FIBER OF SPERM TAILS 2"/>
    <property type="match status" value="1"/>
</dbReference>
<proteinExistence type="inferred from homology"/>
<feature type="compositionally biased region" description="Acidic residues" evidence="7">
    <location>
        <begin position="1"/>
        <end position="18"/>
    </location>
</feature>
<feature type="region of interest" description="Disordered" evidence="7">
    <location>
        <begin position="301"/>
        <end position="328"/>
    </location>
</feature>
<feature type="region of interest" description="Disordered" evidence="7">
    <location>
        <begin position="1"/>
        <end position="20"/>
    </location>
</feature>
<evidence type="ECO:0000256" key="2">
    <source>
        <dbReference type="ARBA" id="ARBA00009316"/>
    </source>
</evidence>
<evidence type="ECO:0000313" key="9">
    <source>
        <dbReference type="Proteomes" id="UP000007801"/>
    </source>
</evidence>
<evidence type="ECO:0000256" key="1">
    <source>
        <dbReference type="ARBA" id="ARBA00004300"/>
    </source>
</evidence>
<keyword evidence="5" id="KW-0206">Cytoskeleton</keyword>
<dbReference type="KEGG" id="dan:6497488"/>
<name>B3MP33_DROAN</name>
<dbReference type="GO" id="GO:0005813">
    <property type="term" value="C:centrosome"/>
    <property type="evidence" value="ECO:0007669"/>
    <property type="project" value="UniProtKB-SubCell"/>
</dbReference>
<feature type="compositionally biased region" description="Acidic residues" evidence="7">
    <location>
        <begin position="310"/>
        <end position="320"/>
    </location>
</feature>
<dbReference type="GeneID" id="6497488"/>
<dbReference type="OMA" id="HYKELPM"/>